<dbReference type="Proteomes" id="UP001157418">
    <property type="component" value="Unassembled WGS sequence"/>
</dbReference>
<gene>
    <name evidence="6" type="ORF">LVIROSA_LOCUS4752</name>
</gene>
<keyword evidence="7" id="KW-1185">Reference proteome</keyword>
<dbReference type="InterPro" id="IPR036047">
    <property type="entry name" value="F-box-like_dom_sf"/>
</dbReference>
<dbReference type="PROSITE" id="PS00198">
    <property type="entry name" value="4FE4S_FER_1"/>
    <property type="match status" value="1"/>
</dbReference>
<evidence type="ECO:0000313" key="6">
    <source>
        <dbReference type="EMBL" id="CAH1417033.1"/>
    </source>
</evidence>
<evidence type="ECO:0000259" key="5">
    <source>
        <dbReference type="PROSITE" id="PS50181"/>
    </source>
</evidence>
<dbReference type="InterPro" id="IPR017900">
    <property type="entry name" value="4Fe4S_Fe_S_CS"/>
</dbReference>
<dbReference type="GO" id="GO:0005737">
    <property type="term" value="C:cytoplasm"/>
    <property type="evidence" value="ECO:0007669"/>
    <property type="project" value="TreeGrafter"/>
</dbReference>
<evidence type="ECO:0000256" key="4">
    <source>
        <dbReference type="SAM" id="MobiDB-lite"/>
    </source>
</evidence>
<evidence type="ECO:0000256" key="3">
    <source>
        <dbReference type="ARBA" id="ARBA00023078"/>
    </source>
</evidence>
<comment type="caution">
    <text evidence="6">The sequence shown here is derived from an EMBL/GenBank/DDBJ whole genome shotgun (WGS) entry which is preliminary data.</text>
</comment>
<dbReference type="InterPro" id="IPR050648">
    <property type="entry name" value="F-box_LRR-repeat"/>
</dbReference>
<sequence>MDMEISHETNHKQHQINQDSSNTGQPHESLYLVLPYLPLFELLAMAQVCKSFNNALKDDILPWLNIIVDENLQRSRISDEILVKIASKAMGRLRTLVLNNCGRITNDGVQTVVAMNPNIEKLHVPQCTSLTPEGIIQAVTTLNQHSATLKSLKINGIYNITKDHFQTLCMLLKSNEMQHKRFYPDTSRQDSIDVGICPKCDQVRMVFDCPLETCERKKTIGGCRGCKFCILRCEECGKCVDEDDSEAACEDTLCLDCWIKLPKCGFCNKPYCNKHAYKQSVLPESSGFVCEACYSTIDEI</sequence>
<accession>A0AAU9LX81</accession>
<feature type="region of interest" description="Disordered" evidence="4">
    <location>
        <begin position="1"/>
        <end position="23"/>
    </location>
</feature>
<dbReference type="SUPFAM" id="SSF52047">
    <property type="entry name" value="RNI-like"/>
    <property type="match status" value="1"/>
</dbReference>
<feature type="domain" description="F-box" evidence="5">
    <location>
        <begin position="19"/>
        <end position="66"/>
    </location>
</feature>
<dbReference type="Pfam" id="PF12937">
    <property type="entry name" value="F-box-like"/>
    <property type="match status" value="1"/>
</dbReference>
<dbReference type="PROSITE" id="PS50181">
    <property type="entry name" value="FBOX"/>
    <property type="match status" value="1"/>
</dbReference>
<dbReference type="InterPro" id="IPR001810">
    <property type="entry name" value="F-box_dom"/>
</dbReference>
<proteinExistence type="predicted"/>
<feature type="compositionally biased region" description="Basic and acidic residues" evidence="4">
    <location>
        <begin position="1"/>
        <end position="11"/>
    </location>
</feature>
<dbReference type="SUPFAM" id="SSF81383">
    <property type="entry name" value="F-box domain"/>
    <property type="match status" value="1"/>
</dbReference>
<keyword evidence="3" id="KW-0793">Thylakoid</keyword>
<dbReference type="Gene3D" id="3.80.10.10">
    <property type="entry name" value="Ribonuclease Inhibitor"/>
    <property type="match status" value="1"/>
</dbReference>
<keyword evidence="2" id="KW-0934">Plastid</keyword>
<evidence type="ECO:0000313" key="7">
    <source>
        <dbReference type="Proteomes" id="UP001157418"/>
    </source>
</evidence>
<name>A0AAU9LX81_9ASTR</name>
<evidence type="ECO:0000256" key="1">
    <source>
        <dbReference type="ARBA" id="ARBA00022528"/>
    </source>
</evidence>
<dbReference type="InterPro" id="IPR032675">
    <property type="entry name" value="LRR_dom_sf"/>
</dbReference>
<dbReference type="PANTHER" id="PTHR13382:SF16">
    <property type="entry name" value="F-BOX PROTEIN SKIP28"/>
    <property type="match status" value="1"/>
</dbReference>
<organism evidence="6 7">
    <name type="scientific">Lactuca virosa</name>
    <dbReference type="NCBI Taxonomy" id="75947"/>
    <lineage>
        <taxon>Eukaryota</taxon>
        <taxon>Viridiplantae</taxon>
        <taxon>Streptophyta</taxon>
        <taxon>Embryophyta</taxon>
        <taxon>Tracheophyta</taxon>
        <taxon>Spermatophyta</taxon>
        <taxon>Magnoliopsida</taxon>
        <taxon>eudicotyledons</taxon>
        <taxon>Gunneridae</taxon>
        <taxon>Pentapetalae</taxon>
        <taxon>asterids</taxon>
        <taxon>campanulids</taxon>
        <taxon>Asterales</taxon>
        <taxon>Asteraceae</taxon>
        <taxon>Cichorioideae</taxon>
        <taxon>Cichorieae</taxon>
        <taxon>Lactucinae</taxon>
        <taxon>Lactuca</taxon>
    </lineage>
</organism>
<evidence type="ECO:0000256" key="2">
    <source>
        <dbReference type="ARBA" id="ARBA00022640"/>
    </source>
</evidence>
<dbReference type="PANTHER" id="PTHR13382">
    <property type="entry name" value="MITOCHONDRIAL ATP SYNTHASE COUPLING FACTOR B"/>
    <property type="match status" value="1"/>
</dbReference>
<dbReference type="EMBL" id="CAKMRJ010000002">
    <property type="protein sequence ID" value="CAH1417033.1"/>
    <property type="molecule type" value="Genomic_DNA"/>
</dbReference>
<dbReference type="AlphaFoldDB" id="A0AAU9LX81"/>
<reference evidence="6 7" key="1">
    <citation type="submission" date="2022-01" db="EMBL/GenBank/DDBJ databases">
        <authorList>
            <person name="Xiong W."/>
            <person name="Schranz E."/>
        </authorList>
    </citation>
    <scope>NUCLEOTIDE SEQUENCE [LARGE SCALE GENOMIC DNA]</scope>
</reference>
<protein>
    <recommendedName>
        <fullName evidence="5">F-box domain-containing protein</fullName>
    </recommendedName>
</protein>
<keyword evidence="1" id="KW-0150">Chloroplast</keyword>